<evidence type="ECO:0000259" key="3">
    <source>
        <dbReference type="Pfam" id="PF22926"/>
    </source>
</evidence>
<name>A0A3P6G462_BRAOL</name>
<dbReference type="PANTHER" id="PTHR32410">
    <property type="entry name" value="CYSTEINE/HISTIDINE-RICH C1 DOMAIN FAMILY PROTEIN"/>
    <property type="match status" value="1"/>
</dbReference>
<dbReference type="PANTHER" id="PTHR32410:SF157">
    <property type="entry name" value="CYSTEINE_HISTIDINE-RICH C1 DOMAIN FAMILY PROTEIN"/>
    <property type="match status" value="1"/>
</dbReference>
<dbReference type="EMBL" id="LR031879">
    <property type="protein sequence ID" value="VDD54401.1"/>
    <property type="molecule type" value="Genomic_DNA"/>
</dbReference>
<evidence type="ECO:0000259" key="2">
    <source>
        <dbReference type="Pfam" id="PF03107"/>
    </source>
</evidence>
<organism evidence="4">
    <name type="scientific">Brassica oleracea</name>
    <name type="common">Wild cabbage</name>
    <dbReference type="NCBI Taxonomy" id="3712"/>
    <lineage>
        <taxon>Eukaryota</taxon>
        <taxon>Viridiplantae</taxon>
        <taxon>Streptophyta</taxon>
        <taxon>Embryophyta</taxon>
        <taxon>Tracheophyta</taxon>
        <taxon>Spermatophyta</taxon>
        <taxon>Magnoliopsida</taxon>
        <taxon>eudicotyledons</taxon>
        <taxon>Gunneridae</taxon>
        <taxon>Pentapetalae</taxon>
        <taxon>rosids</taxon>
        <taxon>malvids</taxon>
        <taxon>Brassicales</taxon>
        <taxon>Brassicaceae</taxon>
        <taxon>Brassiceae</taxon>
        <taxon>Brassica</taxon>
    </lineage>
</organism>
<keyword evidence="1" id="KW-0677">Repeat</keyword>
<feature type="domain" description="DC1-like C-terminal" evidence="3">
    <location>
        <begin position="233"/>
        <end position="272"/>
    </location>
</feature>
<dbReference type="InterPro" id="IPR004146">
    <property type="entry name" value="DC1"/>
</dbReference>
<reference evidence="4" key="1">
    <citation type="submission" date="2018-11" db="EMBL/GenBank/DDBJ databases">
        <authorList>
            <consortium name="Genoscope - CEA"/>
            <person name="William W."/>
        </authorList>
    </citation>
    <scope>NUCLEOTIDE SEQUENCE</scope>
</reference>
<accession>A0A3P6G462</accession>
<dbReference type="AlphaFoldDB" id="A0A3P6G462"/>
<feature type="domain" description="DC1" evidence="2">
    <location>
        <begin position="139"/>
        <end position="192"/>
    </location>
</feature>
<dbReference type="InterPro" id="IPR046349">
    <property type="entry name" value="C1-like_sf"/>
</dbReference>
<evidence type="ECO:0000256" key="1">
    <source>
        <dbReference type="ARBA" id="ARBA00022737"/>
    </source>
</evidence>
<dbReference type="SUPFAM" id="SSF57889">
    <property type="entry name" value="Cysteine-rich domain"/>
    <property type="match status" value="1"/>
</dbReference>
<dbReference type="Pfam" id="PF03107">
    <property type="entry name" value="C1_2"/>
    <property type="match status" value="1"/>
</dbReference>
<dbReference type="InterPro" id="IPR053192">
    <property type="entry name" value="Vacuole_Formation_Reg"/>
</dbReference>
<dbReference type="Pfam" id="PF22926">
    <property type="entry name" value="C1-like_CT"/>
    <property type="match status" value="1"/>
</dbReference>
<dbReference type="InterPro" id="IPR054483">
    <property type="entry name" value="DC1-like_CT"/>
</dbReference>
<evidence type="ECO:0000313" key="4">
    <source>
        <dbReference type="EMBL" id="VDD54401.1"/>
    </source>
</evidence>
<gene>
    <name evidence="4" type="ORF">BOLC8T47630H</name>
</gene>
<protein>
    <submittedName>
        <fullName evidence="4">Uncharacterized protein</fullName>
    </submittedName>
</protein>
<sequence length="363" mass="41892">MEQPPYFPSSESTWRGSALPQPHILCRRHDSPHSGLPLDSNMDHVHGVPRATREDFWARKDLERVSEEIDGDKNIKPFVKIDVETIQHFSHEHHLRYHESCNYNYESKHCQACCLQIIVSENFYGSCANLPCKKTHTVHTHPLILHSFPLKPKFEAFVNGMFACNGCDQLNCGFVYKCGEKGCGFQLDVRCASFTTPTIHGNYHQPDHPLFFTKTRDIYLKPHHIININGEEVEIVRNDGSSQAFCYVCGRSCVDMLIFRWLDRYSCTFLCIVTFFLKQISEEIPRITSLSEISSEYTEGELRRDISSEGHLSSEYSEEHVPRYILRNMSLGIFRVKVSLGIPRKMSLDRSMDLCPKTHRSIE</sequence>
<proteinExistence type="predicted"/>